<evidence type="ECO:0000313" key="2">
    <source>
        <dbReference type="Proteomes" id="UP001066276"/>
    </source>
</evidence>
<protein>
    <submittedName>
        <fullName evidence="1">Uncharacterized protein</fullName>
    </submittedName>
</protein>
<organism evidence="1 2">
    <name type="scientific">Pleurodeles waltl</name>
    <name type="common">Iberian ribbed newt</name>
    <dbReference type="NCBI Taxonomy" id="8319"/>
    <lineage>
        <taxon>Eukaryota</taxon>
        <taxon>Metazoa</taxon>
        <taxon>Chordata</taxon>
        <taxon>Craniata</taxon>
        <taxon>Vertebrata</taxon>
        <taxon>Euteleostomi</taxon>
        <taxon>Amphibia</taxon>
        <taxon>Batrachia</taxon>
        <taxon>Caudata</taxon>
        <taxon>Salamandroidea</taxon>
        <taxon>Salamandridae</taxon>
        <taxon>Pleurodelinae</taxon>
        <taxon>Pleurodeles</taxon>
    </lineage>
</organism>
<evidence type="ECO:0000313" key="1">
    <source>
        <dbReference type="EMBL" id="KAJ1090672.1"/>
    </source>
</evidence>
<dbReference type="Proteomes" id="UP001066276">
    <property type="component" value="Chromosome 11"/>
</dbReference>
<name>A0AAV7LGI1_PLEWA</name>
<reference evidence="1" key="1">
    <citation type="journal article" date="2022" name="bioRxiv">
        <title>Sequencing and chromosome-scale assembly of the giantPleurodeles waltlgenome.</title>
        <authorList>
            <person name="Brown T."/>
            <person name="Elewa A."/>
            <person name="Iarovenko S."/>
            <person name="Subramanian E."/>
            <person name="Araus A.J."/>
            <person name="Petzold A."/>
            <person name="Susuki M."/>
            <person name="Suzuki K.-i.T."/>
            <person name="Hayashi T."/>
            <person name="Toyoda A."/>
            <person name="Oliveira C."/>
            <person name="Osipova E."/>
            <person name="Leigh N.D."/>
            <person name="Simon A."/>
            <person name="Yun M.H."/>
        </authorList>
    </citation>
    <scope>NUCLEOTIDE SEQUENCE</scope>
    <source>
        <strain evidence="1">20211129_DDA</strain>
        <tissue evidence="1">Liver</tissue>
    </source>
</reference>
<keyword evidence="2" id="KW-1185">Reference proteome</keyword>
<dbReference type="EMBL" id="JANPWB010000015">
    <property type="protein sequence ID" value="KAJ1090672.1"/>
    <property type="molecule type" value="Genomic_DNA"/>
</dbReference>
<sequence>MVRSKGTRAALSKHDPTSDVAGFLWRNNLMRTQTEVHGSLSNRKNHACEVLKGGTITVHAPVLCLCASKESIQLVQVLPSVRLPRRPYLSRFTTACHHSEQKIGKSGAPPKTIK</sequence>
<proteinExistence type="predicted"/>
<gene>
    <name evidence="1" type="ORF">NDU88_003801</name>
</gene>
<comment type="caution">
    <text evidence="1">The sequence shown here is derived from an EMBL/GenBank/DDBJ whole genome shotgun (WGS) entry which is preliminary data.</text>
</comment>
<dbReference type="AlphaFoldDB" id="A0AAV7LGI1"/>
<accession>A0AAV7LGI1</accession>